<dbReference type="Proteomes" id="UP000298213">
    <property type="component" value="Unassembled WGS sequence"/>
</dbReference>
<feature type="domain" description="MobA-like NTP transferase" evidence="4">
    <location>
        <begin position="6"/>
        <end position="132"/>
    </location>
</feature>
<sequence>MPIQKAILLSAGKGSRLLPLTADRPKCLIEFSGKSLLEWQLDTLLAAGIGEIVVVTGFREELVEAVAATRAGVRTLFNPFYHVADNLGSVWMARHELSGELLLLNGDTLVSPALLARVLAAGGGPIAVTTDEKPSYDADDMKVLTEGDRLLRIGKTLEAGLYNGESIGLLAFRGGGAGQFAAKVEAMMRRPEGTRRWYLRAIDELAQEGADVRTVSIRGEDWQEVDFPEDLARAEALTARWAASITAEEDAPRAMRL</sequence>
<evidence type="ECO:0000313" key="5">
    <source>
        <dbReference type="EMBL" id="TFI58891.1"/>
    </source>
</evidence>
<dbReference type="EMBL" id="SPDV01000011">
    <property type="protein sequence ID" value="TFI58891.1"/>
    <property type="molecule type" value="Genomic_DNA"/>
</dbReference>
<keyword evidence="6" id="KW-1185">Reference proteome</keyword>
<dbReference type="GO" id="GO:0016779">
    <property type="term" value="F:nucleotidyltransferase activity"/>
    <property type="evidence" value="ECO:0007669"/>
    <property type="project" value="UniProtKB-KW"/>
</dbReference>
<dbReference type="RefSeq" id="WP_135085299.1">
    <property type="nucleotide sequence ID" value="NZ_SPDV01000011.1"/>
</dbReference>
<dbReference type="Gene3D" id="3.90.550.10">
    <property type="entry name" value="Spore Coat Polysaccharide Biosynthesis Protein SpsA, Chain A"/>
    <property type="match status" value="1"/>
</dbReference>
<evidence type="ECO:0000259" key="4">
    <source>
        <dbReference type="Pfam" id="PF12804"/>
    </source>
</evidence>
<keyword evidence="2 5" id="KW-0548">Nucleotidyltransferase</keyword>
<evidence type="ECO:0000256" key="3">
    <source>
        <dbReference type="ARBA" id="ARBA00022842"/>
    </source>
</evidence>
<gene>
    <name evidence="5" type="ORF">E2493_07445</name>
</gene>
<keyword evidence="3" id="KW-0460">Magnesium</keyword>
<proteinExistence type="predicted"/>
<organism evidence="5 6">
    <name type="scientific">Sphingomonas parva</name>
    <dbReference type="NCBI Taxonomy" id="2555898"/>
    <lineage>
        <taxon>Bacteria</taxon>
        <taxon>Pseudomonadati</taxon>
        <taxon>Pseudomonadota</taxon>
        <taxon>Alphaproteobacteria</taxon>
        <taxon>Sphingomonadales</taxon>
        <taxon>Sphingomonadaceae</taxon>
        <taxon>Sphingomonas</taxon>
    </lineage>
</organism>
<dbReference type="InterPro" id="IPR025877">
    <property type="entry name" value="MobA-like_NTP_Trfase"/>
</dbReference>
<evidence type="ECO:0000313" key="6">
    <source>
        <dbReference type="Proteomes" id="UP000298213"/>
    </source>
</evidence>
<reference evidence="5 6" key="1">
    <citation type="submission" date="2019-03" db="EMBL/GenBank/DDBJ databases">
        <title>Genome sequence of Sphingomonas sp. 17J27-24.</title>
        <authorList>
            <person name="Kim M."/>
            <person name="Maeng S."/>
            <person name="Sathiyaraj S."/>
        </authorList>
    </citation>
    <scope>NUCLEOTIDE SEQUENCE [LARGE SCALE GENOMIC DNA]</scope>
    <source>
        <strain evidence="5 6">17J27-24</strain>
    </source>
</reference>
<dbReference type="PANTHER" id="PTHR43584">
    <property type="entry name" value="NUCLEOTIDYL TRANSFERASE"/>
    <property type="match status" value="1"/>
</dbReference>
<name>A0A4Y8ZS95_9SPHN</name>
<evidence type="ECO:0000256" key="1">
    <source>
        <dbReference type="ARBA" id="ARBA00022679"/>
    </source>
</evidence>
<comment type="caution">
    <text evidence="5">The sequence shown here is derived from an EMBL/GenBank/DDBJ whole genome shotgun (WGS) entry which is preliminary data.</text>
</comment>
<dbReference type="CDD" id="cd02523">
    <property type="entry name" value="PC_cytidylyltransferase"/>
    <property type="match status" value="1"/>
</dbReference>
<dbReference type="InterPro" id="IPR050065">
    <property type="entry name" value="GlmU-like"/>
</dbReference>
<protein>
    <submittedName>
        <fullName evidence="5">Phosphocholine cytidylyltransferase family protein</fullName>
    </submittedName>
</protein>
<dbReference type="Pfam" id="PF12804">
    <property type="entry name" value="NTP_transf_3"/>
    <property type="match status" value="1"/>
</dbReference>
<dbReference type="PANTHER" id="PTHR43584:SF8">
    <property type="entry name" value="N-ACETYLMURAMATE ALPHA-1-PHOSPHATE URIDYLYLTRANSFERASE"/>
    <property type="match status" value="1"/>
</dbReference>
<dbReference type="OrthoDB" id="9814110at2"/>
<dbReference type="SUPFAM" id="SSF53448">
    <property type="entry name" value="Nucleotide-diphospho-sugar transferases"/>
    <property type="match status" value="1"/>
</dbReference>
<accession>A0A4Y8ZS95</accession>
<keyword evidence="1 5" id="KW-0808">Transferase</keyword>
<dbReference type="AlphaFoldDB" id="A0A4Y8ZS95"/>
<dbReference type="InterPro" id="IPR029044">
    <property type="entry name" value="Nucleotide-diphossugar_trans"/>
</dbReference>
<evidence type="ECO:0000256" key="2">
    <source>
        <dbReference type="ARBA" id="ARBA00022695"/>
    </source>
</evidence>